<keyword evidence="3" id="KW-1185">Reference proteome</keyword>
<sequence length="194" mass="19508">MPAALAIALAALQAALGLPGARAELHALEGAPPGCAVARAEVPRPVLASGRAAVHLFGADAGGRPCEAWAWARVRVTAPALVTSRDAAAGAPLEGAVETVRREVLPGRRPLFALPEGARAARALPAAAGLEEGDVRVGPAPGAEVAVLLRAGALAVEQRGTALPCRAGRACALLPSGRRVEGPWHGGRIELGEP</sequence>
<name>A0A7I9VRW9_9BACT</name>
<evidence type="ECO:0000313" key="3">
    <source>
        <dbReference type="Proteomes" id="UP000503640"/>
    </source>
</evidence>
<dbReference type="Proteomes" id="UP000503640">
    <property type="component" value="Unassembled WGS sequence"/>
</dbReference>
<proteinExistence type="predicted"/>
<evidence type="ECO:0008006" key="4">
    <source>
        <dbReference type="Google" id="ProtNLM"/>
    </source>
</evidence>
<organism evidence="2 3">
    <name type="scientific">Anaeromyxobacter diazotrophicus</name>
    <dbReference type="NCBI Taxonomy" id="2590199"/>
    <lineage>
        <taxon>Bacteria</taxon>
        <taxon>Pseudomonadati</taxon>
        <taxon>Myxococcota</taxon>
        <taxon>Myxococcia</taxon>
        <taxon>Myxococcales</taxon>
        <taxon>Cystobacterineae</taxon>
        <taxon>Anaeromyxobacteraceae</taxon>
        <taxon>Anaeromyxobacter</taxon>
    </lineage>
</organism>
<comment type="caution">
    <text evidence="2">The sequence shown here is derived from an EMBL/GenBank/DDBJ whole genome shotgun (WGS) entry which is preliminary data.</text>
</comment>
<protein>
    <recommendedName>
        <fullName evidence="4">Flagella basal body P-ring formation protein FlgA C-terminal domain-containing protein</fullName>
    </recommendedName>
</protein>
<evidence type="ECO:0000313" key="2">
    <source>
        <dbReference type="EMBL" id="GEJ59182.1"/>
    </source>
</evidence>
<evidence type="ECO:0000256" key="1">
    <source>
        <dbReference type="SAM" id="SignalP"/>
    </source>
</evidence>
<dbReference type="RefSeq" id="WP_176068439.1">
    <property type="nucleotide sequence ID" value="NZ_BJTG01000011.1"/>
</dbReference>
<dbReference type="AlphaFoldDB" id="A0A7I9VRW9"/>
<reference evidence="3" key="1">
    <citation type="journal article" date="2020" name="Appl. Environ. Microbiol.">
        <title>Diazotrophic Anaeromyxobacter Isolates from Soils.</title>
        <authorList>
            <person name="Masuda Y."/>
            <person name="Yamanaka H."/>
            <person name="Xu Z.X."/>
            <person name="Shiratori Y."/>
            <person name="Aono T."/>
            <person name="Amachi S."/>
            <person name="Senoo K."/>
            <person name="Itoh H."/>
        </authorList>
    </citation>
    <scope>NUCLEOTIDE SEQUENCE [LARGE SCALE GENOMIC DNA]</scope>
    <source>
        <strain evidence="3">R267</strain>
    </source>
</reference>
<keyword evidence="1" id="KW-0732">Signal</keyword>
<gene>
    <name evidence="2" type="ORF">AMYX_39230</name>
</gene>
<feature type="signal peptide" evidence="1">
    <location>
        <begin position="1"/>
        <end position="23"/>
    </location>
</feature>
<feature type="chain" id="PRO_5029581567" description="Flagella basal body P-ring formation protein FlgA C-terminal domain-containing protein" evidence="1">
    <location>
        <begin position="24"/>
        <end position="194"/>
    </location>
</feature>
<accession>A0A7I9VRW9</accession>
<dbReference type="EMBL" id="BJTG01000011">
    <property type="protein sequence ID" value="GEJ59182.1"/>
    <property type="molecule type" value="Genomic_DNA"/>
</dbReference>